<dbReference type="Proteomes" id="UP000307562">
    <property type="component" value="Chromosome"/>
</dbReference>
<comment type="cofactor">
    <cofactor evidence="1">
        <name>Mn(2+)</name>
        <dbReference type="ChEBI" id="CHEBI:29035"/>
    </cofactor>
</comment>
<keyword evidence="11" id="KW-0460">Magnesium</keyword>
<keyword evidence="14" id="KW-0464">Manganese</keyword>
<keyword evidence="10" id="KW-0479">Metal-binding</keyword>
<feature type="transmembrane region" description="Helical" evidence="17">
    <location>
        <begin position="498"/>
        <end position="517"/>
    </location>
</feature>
<dbReference type="GeneID" id="96155272"/>
<evidence type="ECO:0000256" key="17">
    <source>
        <dbReference type="SAM" id="Phobius"/>
    </source>
</evidence>
<protein>
    <recommendedName>
        <fullName evidence="6">dolichyl-phosphooligosaccharide-protein glycotransferase</fullName>
        <ecNumber evidence="6">2.4.99.21</ecNumber>
    </recommendedName>
    <alternativeName>
        <fullName evidence="15">Oligosaccharyl transferase</fullName>
    </alternativeName>
</protein>
<keyword evidence="8" id="KW-0808">Transferase</keyword>
<evidence type="ECO:0000256" key="14">
    <source>
        <dbReference type="ARBA" id="ARBA00023211"/>
    </source>
</evidence>
<comment type="pathway">
    <text evidence="4">Protein modification; protein glycosylation.</text>
</comment>
<proteinExistence type="inferred from homology"/>
<evidence type="ECO:0000256" key="11">
    <source>
        <dbReference type="ARBA" id="ARBA00022842"/>
    </source>
</evidence>
<evidence type="ECO:0000256" key="4">
    <source>
        <dbReference type="ARBA" id="ARBA00004922"/>
    </source>
</evidence>
<dbReference type="KEGG" id="npl:FGF80_04830"/>
<dbReference type="GO" id="GO:0046872">
    <property type="term" value="F:metal ion binding"/>
    <property type="evidence" value="ECO:0007669"/>
    <property type="project" value="UniProtKB-KW"/>
</dbReference>
<evidence type="ECO:0000256" key="16">
    <source>
        <dbReference type="ARBA" id="ARBA00034066"/>
    </source>
</evidence>
<evidence type="ECO:0000256" key="15">
    <source>
        <dbReference type="ARBA" id="ARBA00030679"/>
    </source>
</evidence>
<sequence>MAEDSDSGAIADATTSFLADREDGDRVLETVLATDGEHATWTFDDIELDSGTFGELVSSGIVENADGEYRVADPAVVEAALTGDDLETDHETESADRAGGLERVRRGVDPRALIALLGALIVVAGARSTAVRAVFRHGRVVSPGNDPYYFRYWMETLVGDASGPLDYGVLVDTPAGVFGTRPFAHATNWVVAELLGGGQGATATVAAWLPVVASVALGVAIYACAVSLTRDARVGVASVLVFAVTPINAVYTGLGFLDHQFHQYFWLGITLLTLTRLAVDLQRRLETGGDGRAAVRAHLRAPATWLVAAAFGLSVTAGVHAWGGSPLLLVPLAGYVALRVAMDARAGLSPMRANLPLFAGLAIGSALSLALHHRWGWHAEFVATTPALVLAGSIAVAALGELWQRLSVHLGGLLALEGGVAAAGLLAFRQLQPADWAAAMARAQDLFAREGATETASLFSTEYFVIFGPLYQLGMGFYIALAVLGWVAWLVSRRYEPGWLLVGTYAGSLLVLAGIQVRFAGQLAIPLAVLTGLGLVRLLAVVDLARPPVSVRDPEPARPGRADDEAAMAADGGLEPAIAMPDGRRLAYLLGIGLLVFGLSLVYVPSLTADVTYSEAQLEAVDAIDDHAEAANRTYPDTYVLSEWGDNRMYNHFINGESRSYGYAKNNYEAFVTSPDPDDWYDTFNGRVGYVVVTEFDDRDIPDDSAQARLLENQGAGGADTDGLAHYQALSVADDVAAFAVVPGATLTVPGEPGTTVTVETDVSVSGDTIAYERRATVGDDGQATVTVPYAGEYAVGDRTATVTEADVLDGRSVAVGA</sequence>
<evidence type="ECO:0000259" key="18">
    <source>
        <dbReference type="Pfam" id="PF18079"/>
    </source>
</evidence>
<dbReference type="PANTHER" id="PTHR13872:SF1">
    <property type="entry name" value="DOLICHYL-DIPHOSPHOOLIGOSACCHARIDE--PROTEIN GLYCOSYLTRANSFERASE SUBUNIT STT3B"/>
    <property type="match status" value="1"/>
</dbReference>
<feature type="transmembrane region" description="Helical" evidence="17">
    <location>
        <begin position="113"/>
        <end position="135"/>
    </location>
</feature>
<feature type="transmembrane region" description="Helical" evidence="17">
    <location>
        <begin position="381"/>
        <end position="399"/>
    </location>
</feature>
<evidence type="ECO:0000256" key="9">
    <source>
        <dbReference type="ARBA" id="ARBA00022692"/>
    </source>
</evidence>
<evidence type="ECO:0000256" key="2">
    <source>
        <dbReference type="ARBA" id="ARBA00001946"/>
    </source>
</evidence>
<evidence type="ECO:0000313" key="20">
    <source>
        <dbReference type="Proteomes" id="UP000307562"/>
    </source>
</evidence>
<organism evidence="19 20">
    <name type="scientific">Natrinema pallidum</name>
    <dbReference type="NCBI Taxonomy" id="69527"/>
    <lineage>
        <taxon>Archaea</taxon>
        <taxon>Methanobacteriati</taxon>
        <taxon>Methanobacteriota</taxon>
        <taxon>Stenosarchaea group</taxon>
        <taxon>Halobacteria</taxon>
        <taxon>Halobacteriales</taxon>
        <taxon>Natrialbaceae</taxon>
        <taxon>Natrinema</taxon>
    </lineage>
</organism>
<evidence type="ECO:0000256" key="3">
    <source>
        <dbReference type="ARBA" id="ARBA00004651"/>
    </source>
</evidence>
<feature type="domain" description="Archaeal glycosylation protein B peripheral" evidence="18">
    <location>
        <begin position="744"/>
        <end position="795"/>
    </location>
</feature>
<evidence type="ECO:0000256" key="8">
    <source>
        <dbReference type="ARBA" id="ARBA00022679"/>
    </source>
</evidence>
<dbReference type="RefSeq" id="WP_138652538.1">
    <property type="nucleotide sequence ID" value="NZ_CP040637.1"/>
</dbReference>
<comment type="subcellular location">
    <subcellularLocation>
        <location evidence="3">Cell membrane</location>
        <topology evidence="3">Multi-pass membrane protein</topology>
    </subcellularLocation>
</comment>
<evidence type="ECO:0000256" key="5">
    <source>
        <dbReference type="ARBA" id="ARBA00010810"/>
    </source>
</evidence>
<name>A0A4P9TCZ1_9EURY</name>
<keyword evidence="7" id="KW-0328">Glycosyltransferase</keyword>
<evidence type="ECO:0000313" key="19">
    <source>
        <dbReference type="EMBL" id="QCW02598.1"/>
    </source>
</evidence>
<evidence type="ECO:0000256" key="13">
    <source>
        <dbReference type="ARBA" id="ARBA00023136"/>
    </source>
</evidence>
<dbReference type="InterPro" id="IPR041154">
    <property type="entry name" value="AglB_P1"/>
</dbReference>
<dbReference type="PANTHER" id="PTHR13872">
    <property type="entry name" value="DOLICHYL-DIPHOSPHOOLIGOSACCHARIDE--PROTEIN GLYCOSYLTRANSFERASE SUBUNIT"/>
    <property type="match status" value="1"/>
</dbReference>
<dbReference type="GO" id="GO:0005886">
    <property type="term" value="C:plasma membrane"/>
    <property type="evidence" value="ECO:0007669"/>
    <property type="project" value="UniProtKB-SubCell"/>
</dbReference>
<comment type="cofactor">
    <cofactor evidence="2">
        <name>Mg(2+)</name>
        <dbReference type="ChEBI" id="CHEBI:18420"/>
    </cofactor>
</comment>
<evidence type="ECO:0000256" key="7">
    <source>
        <dbReference type="ARBA" id="ARBA00022676"/>
    </source>
</evidence>
<dbReference type="EMBL" id="CP040637">
    <property type="protein sequence ID" value="QCW02598.1"/>
    <property type="molecule type" value="Genomic_DNA"/>
</dbReference>
<dbReference type="InterPro" id="IPR003674">
    <property type="entry name" value="Oligo_trans_STT3"/>
</dbReference>
<dbReference type="EC" id="2.4.99.21" evidence="6"/>
<feature type="transmembrane region" description="Helical" evidence="17">
    <location>
        <begin position="205"/>
        <end position="228"/>
    </location>
</feature>
<keyword evidence="20" id="KW-1185">Reference proteome</keyword>
<evidence type="ECO:0000256" key="6">
    <source>
        <dbReference type="ARBA" id="ARBA00012602"/>
    </source>
</evidence>
<feature type="transmembrane region" description="Helical" evidence="17">
    <location>
        <begin position="406"/>
        <end position="428"/>
    </location>
</feature>
<dbReference type="AlphaFoldDB" id="A0A4P9TCZ1"/>
<accession>A0A4P9TCZ1</accession>
<feature type="transmembrane region" description="Helical" evidence="17">
    <location>
        <begin position="235"/>
        <end position="257"/>
    </location>
</feature>
<feature type="transmembrane region" description="Helical" evidence="17">
    <location>
        <begin position="586"/>
        <end position="604"/>
    </location>
</feature>
<comment type="catalytic activity">
    <reaction evidence="16">
        <text>an archaeal dolichyl phosphooligosaccharide + [protein]-L-asparagine = an archaeal dolichyl phosphate + a glycoprotein with the oligosaccharide chain attached by N-beta-D-glycosyl linkage to a protein L-asparagine.</text>
        <dbReference type="EC" id="2.4.99.21"/>
    </reaction>
</comment>
<keyword evidence="9 17" id="KW-0812">Transmembrane</keyword>
<feature type="transmembrane region" description="Helical" evidence="17">
    <location>
        <begin position="354"/>
        <end position="375"/>
    </location>
</feature>
<feature type="transmembrane region" description="Helical" evidence="17">
    <location>
        <begin position="470"/>
        <end position="491"/>
    </location>
</feature>
<evidence type="ECO:0000256" key="10">
    <source>
        <dbReference type="ARBA" id="ARBA00022723"/>
    </source>
</evidence>
<feature type="transmembrane region" description="Helical" evidence="17">
    <location>
        <begin position="523"/>
        <end position="542"/>
    </location>
</feature>
<gene>
    <name evidence="19" type="ORF">FGF80_04830</name>
</gene>
<dbReference type="Pfam" id="PF18079">
    <property type="entry name" value="AglB_L1"/>
    <property type="match status" value="1"/>
</dbReference>
<keyword evidence="13 17" id="KW-0472">Membrane</keyword>
<evidence type="ECO:0000256" key="1">
    <source>
        <dbReference type="ARBA" id="ARBA00001936"/>
    </source>
</evidence>
<feature type="transmembrane region" description="Helical" evidence="17">
    <location>
        <begin position="325"/>
        <end position="342"/>
    </location>
</feature>
<keyword evidence="12 17" id="KW-1133">Transmembrane helix</keyword>
<comment type="similarity">
    <text evidence="5">Belongs to the STT3 family.</text>
</comment>
<reference evidence="20" key="1">
    <citation type="submission" date="2019-05" db="EMBL/GenBank/DDBJ databases">
        <title>Complete Genome Sequence and Methylation Pattern of the Halophilic Archaeon Natrinema pallidum BOL6-1.</title>
        <authorList>
            <person name="DasSarma P."/>
            <person name="DasSarma B.P."/>
            <person name="DasSarma S.L."/>
            <person name="Martinez F.L."/>
            <person name="Guzman D."/>
            <person name="Roberts R.J."/>
            <person name="DasSarma S."/>
        </authorList>
    </citation>
    <scope>NUCLEOTIDE SEQUENCE [LARGE SCALE GENOMIC DNA]</scope>
    <source>
        <strain evidence="20">BOL6-1</strain>
    </source>
</reference>
<dbReference type="GO" id="GO:0004576">
    <property type="term" value="F:oligosaccharyl transferase activity"/>
    <property type="evidence" value="ECO:0007669"/>
    <property type="project" value="InterPro"/>
</dbReference>
<evidence type="ECO:0000256" key="12">
    <source>
        <dbReference type="ARBA" id="ARBA00022989"/>
    </source>
</evidence>